<dbReference type="GO" id="GO:0043139">
    <property type="term" value="F:5'-3' DNA helicase activity"/>
    <property type="evidence" value="ECO:0007669"/>
    <property type="project" value="UniProtKB-EC"/>
</dbReference>
<keyword evidence="1" id="KW-0233">DNA recombination</keyword>
<dbReference type="SUPFAM" id="SSF52540">
    <property type="entry name" value="P-loop containing nucleoside triphosphate hydrolases"/>
    <property type="match status" value="2"/>
</dbReference>
<feature type="region of interest" description="Disordered" evidence="2">
    <location>
        <begin position="69"/>
        <end position="89"/>
    </location>
</feature>
<proteinExistence type="inferred from homology"/>
<dbReference type="EC" id="5.6.2.3" evidence="1"/>
<dbReference type="InterPro" id="IPR049163">
    <property type="entry name" value="Pif1-like_2B_dom"/>
</dbReference>
<evidence type="ECO:0000259" key="5">
    <source>
        <dbReference type="Pfam" id="PF21530"/>
    </source>
</evidence>
<feature type="compositionally biased region" description="Low complexity" evidence="2">
    <location>
        <begin position="74"/>
        <end position="86"/>
    </location>
</feature>
<dbReference type="CDD" id="cd18809">
    <property type="entry name" value="SF1_C_RecD"/>
    <property type="match status" value="1"/>
</dbReference>
<dbReference type="PANTHER" id="PTHR10492:SF101">
    <property type="entry name" value="ATP-DEPENDENT DNA HELICASE"/>
    <property type="match status" value="1"/>
</dbReference>
<sequence>MDFPVDQISSQENLPQNSPKRRRSGENNVYYGVDEVMCATNLEDHDIPTNADNELFLPEIVCTTNMEEHDIPTNSANDSDDALSSQDSDDQAIYASDDEHSNILNYSGSSTEYLNIGQPDCTCPHCGAIVWCEERLRSSSKRNPKFSLCCSKGDIELVPYNSLPQPLHSLYHGLDRRSNFFLENIRSFNSMFAFTSIGGKIDTSHINGNGPPNFVMNGENYHHIGSLLPLPGKPPKFAQLYIYDTDNEISNRMAAVGMENDSRALRSSIVRDIREALDNCNNPYVQTYNIVRDTLHSQETPNVRLRILGKRGRDGRRYNLPTASEVAALIVGDFDAADFDRDVIVETRSGLLQRVSTFKPAYWPLQYPLLFPRGEDGYRKDIEFRDNARKSTRKRQFITQLEWVGYRIQQRHRDTSTIVFSRRLFHQFLVDSFSTIESARLKYLRDHQRDLRADMYKGLTEAILRGETDAAATGKRIVLPANFVGGARYMIQNYQDAMAICSWAGYPDLFITFTCNHKWPEVVDFLKKYRLTPWDRPDLVSRLFKIKLEQLIRDIKGGSIFGKVKSVIYTIEFQKRGLPHAHILVFLQAPYRVIDADGIDKIISAEIPDKEQDPELFRIVSSLMIHGPCGDQNKKSPCMQGGKCAKYFPKRFVNATVIDSEGYPVYRRRDNGVFIKKGELYADNRFVVPYNRFLLLKYDAHINVEWCNQSRSIKYLFKYVNKGHDRVTAGFYHGSKDGDGSNVFDEIKMYCDCRYLSACEAVWRIFVFDVNYREPSVERLSFHLEGEQSVIYPDEASIQEVVSKPYAKHTKFLAWMDANKKYPLARTLTYSEFPTKFVWKKQSRKWTPRKRGFSIGRIHFVPPGSGEKFYLRTLLNYLKGPTSFSDIKTVDNVKYDTFKDTCFALGLVDGDKEFIHSIKESSCWGSGSYLRDLFVSLLLSDQLHRPNFVWNSVWNELCDDIQYRQRRLLDLQDLVLTPDQLKSYALAEIEMLLQSNNSSLSNYPDMPRPEPGLLPEIGNRLIHDELNYDRQLLADEHRSLMSSMTAEQRKVYDTVMTRIQQNKPGLFFVYGYGGTGKTYIWKALSAALRSVGEIVLAVASSGIASLLIPGGRTAHSRFNIPLNVTEYSTCDIDTNEHLAHLIRRAKLIIWDEAPMMHRYCFEAVDRTLKDIMQQKEFPFGGKVVVLGGDFRQILPVVPKGTRHDIVHSTINSSPLWRFCEVLTLTTNMRLLVGSTDTDIEDRRNFSDWILGIGDGSIGDADDERIVVKVPRDLLITSSNDPLASIVESTYPSLLQRMHDLSFFQERAILASKNTIVDSVNDYMLNLIPGEEKIYLSYDRPCNHNSNIDMPDDVHTPEFLNTITASGLPNHRLRLKVGVPVMLMRNMNPSLGLCNGKRLIVTKMGRFAMEGKIITGSHIGDRVFIPRLSLIPSDKKIPFKFQRRQFPLSVSFAMTINKSQGQSLKYVGVYLPQSVFSHGQLYVALSRVTSKQGLKILIPDDGEGSSDLTENVVYKEVFENI</sequence>
<feature type="compositionally biased region" description="Polar residues" evidence="2">
    <location>
        <begin position="7"/>
        <end position="18"/>
    </location>
</feature>
<protein>
    <recommendedName>
        <fullName evidence="1">ATP-dependent DNA helicase</fullName>
        <ecNumber evidence="1">5.6.2.3</ecNumber>
    </recommendedName>
</protein>
<accession>A0A2Z6NP54</accession>
<dbReference type="Pfam" id="PF14214">
    <property type="entry name" value="Helitron_like_N"/>
    <property type="match status" value="1"/>
</dbReference>
<keyword evidence="1" id="KW-0067">ATP-binding</keyword>
<comment type="catalytic activity">
    <reaction evidence="1">
        <text>ATP + H2O = ADP + phosphate + H(+)</text>
        <dbReference type="Rhea" id="RHEA:13065"/>
        <dbReference type="ChEBI" id="CHEBI:15377"/>
        <dbReference type="ChEBI" id="CHEBI:15378"/>
        <dbReference type="ChEBI" id="CHEBI:30616"/>
        <dbReference type="ChEBI" id="CHEBI:43474"/>
        <dbReference type="ChEBI" id="CHEBI:456216"/>
        <dbReference type="EC" id="5.6.2.3"/>
    </reaction>
</comment>
<dbReference type="GO" id="GO:0005524">
    <property type="term" value="F:ATP binding"/>
    <property type="evidence" value="ECO:0007669"/>
    <property type="project" value="UniProtKB-KW"/>
</dbReference>
<dbReference type="Gene3D" id="3.40.50.300">
    <property type="entry name" value="P-loop containing nucleotide triphosphate hydrolases"/>
    <property type="match status" value="1"/>
</dbReference>
<evidence type="ECO:0000313" key="7">
    <source>
        <dbReference type="Proteomes" id="UP000242715"/>
    </source>
</evidence>
<feature type="region of interest" description="Disordered" evidence="2">
    <location>
        <begin position="1"/>
        <end position="27"/>
    </location>
</feature>
<keyword evidence="1" id="KW-0234">DNA repair</keyword>
<evidence type="ECO:0000259" key="3">
    <source>
        <dbReference type="Pfam" id="PF05970"/>
    </source>
</evidence>
<dbReference type="OrthoDB" id="1415862at2759"/>
<keyword evidence="1" id="KW-0227">DNA damage</keyword>
<reference evidence="7" key="1">
    <citation type="journal article" date="2017" name="Front. Plant Sci.">
        <title>Climate Clever Clovers: New Paradigm to Reduce the Environmental Footprint of Ruminants by Breeding Low Methanogenic Forages Utilizing Haplotype Variation.</title>
        <authorList>
            <person name="Kaur P."/>
            <person name="Appels R."/>
            <person name="Bayer P.E."/>
            <person name="Keeble-Gagnere G."/>
            <person name="Wang J."/>
            <person name="Hirakawa H."/>
            <person name="Shirasawa K."/>
            <person name="Vercoe P."/>
            <person name="Stefanova K."/>
            <person name="Durmic Z."/>
            <person name="Nichols P."/>
            <person name="Revell C."/>
            <person name="Isobe S.N."/>
            <person name="Edwards D."/>
            <person name="Erskine W."/>
        </authorList>
    </citation>
    <scope>NUCLEOTIDE SEQUENCE [LARGE SCALE GENOMIC DNA]</scope>
    <source>
        <strain evidence="7">cv. Daliak</strain>
    </source>
</reference>
<dbReference type="EMBL" id="DF974118">
    <property type="protein sequence ID" value="GAU45376.1"/>
    <property type="molecule type" value="Genomic_DNA"/>
</dbReference>
<dbReference type="GO" id="GO:0006281">
    <property type="term" value="P:DNA repair"/>
    <property type="evidence" value="ECO:0007669"/>
    <property type="project" value="UniProtKB-KW"/>
</dbReference>
<dbReference type="GO" id="GO:0000723">
    <property type="term" value="P:telomere maintenance"/>
    <property type="evidence" value="ECO:0007669"/>
    <property type="project" value="InterPro"/>
</dbReference>
<evidence type="ECO:0000256" key="1">
    <source>
        <dbReference type="RuleBase" id="RU363044"/>
    </source>
</evidence>
<feature type="domain" description="DNA helicase Pif1-like 2B" evidence="5">
    <location>
        <begin position="1357"/>
        <end position="1402"/>
    </location>
</feature>
<dbReference type="InterPro" id="IPR025476">
    <property type="entry name" value="Helitron_helicase-like"/>
</dbReference>
<dbReference type="GO" id="GO:0006310">
    <property type="term" value="P:DNA recombination"/>
    <property type="evidence" value="ECO:0007669"/>
    <property type="project" value="UniProtKB-KW"/>
</dbReference>
<keyword evidence="7" id="KW-1185">Reference proteome</keyword>
<evidence type="ECO:0000313" key="6">
    <source>
        <dbReference type="EMBL" id="GAU45376.1"/>
    </source>
</evidence>
<feature type="domain" description="DNA helicase Pif1-like DEAD-box helicase" evidence="3">
    <location>
        <begin position="1044"/>
        <end position="1262"/>
    </location>
</feature>
<dbReference type="FunFam" id="3.40.50.300:FF:002884">
    <property type="entry name" value="ATP-dependent DNA helicase"/>
    <property type="match status" value="1"/>
</dbReference>
<comment type="cofactor">
    <cofactor evidence="1">
        <name>Mg(2+)</name>
        <dbReference type="ChEBI" id="CHEBI:18420"/>
    </cofactor>
</comment>
<gene>
    <name evidence="6" type="ORF">TSUD_89960</name>
</gene>
<dbReference type="Pfam" id="PF21530">
    <property type="entry name" value="Pif1_2B_dom"/>
    <property type="match status" value="1"/>
</dbReference>
<dbReference type="Proteomes" id="UP000242715">
    <property type="component" value="Unassembled WGS sequence"/>
</dbReference>
<keyword evidence="1" id="KW-0547">Nucleotide-binding</keyword>
<feature type="domain" description="Helitron helicase-like" evidence="4">
    <location>
        <begin position="403"/>
        <end position="585"/>
    </location>
</feature>
<name>A0A2Z6NP54_TRISU</name>
<dbReference type="PANTHER" id="PTHR10492">
    <property type="match status" value="1"/>
</dbReference>
<dbReference type="InterPro" id="IPR027417">
    <property type="entry name" value="P-loop_NTPase"/>
</dbReference>
<evidence type="ECO:0000259" key="4">
    <source>
        <dbReference type="Pfam" id="PF14214"/>
    </source>
</evidence>
<organism evidence="6 7">
    <name type="scientific">Trifolium subterraneum</name>
    <name type="common">Subterranean clover</name>
    <dbReference type="NCBI Taxonomy" id="3900"/>
    <lineage>
        <taxon>Eukaryota</taxon>
        <taxon>Viridiplantae</taxon>
        <taxon>Streptophyta</taxon>
        <taxon>Embryophyta</taxon>
        <taxon>Tracheophyta</taxon>
        <taxon>Spermatophyta</taxon>
        <taxon>Magnoliopsida</taxon>
        <taxon>eudicotyledons</taxon>
        <taxon>Gunneridae</taxon>
        <taxon>Pentapetalae</taxon>
        <taxon>rosids</taxon>
        <taxon>fabids</taxon>
        <taxon>Fabales</taxon>
        <taxon>Fabaceae</taxon>
        <taxon>Papilionoideae</taxon>
        <taxon>50 kb inversion clade</taxon>
        <taxon>NPAAA clade</taxon>
        <taxon>Hologalegina</taxon>
        <taxon>IRL clade</taxon>
        <taxon>Trifolieae</taxon>
        <taxon>Trifolium</taxon>
    </lineage>
</organism>
<comment type="similarity">
    <text evidence="1">Belongs to the helicase family.</text>
</comment>
<keyword evidence="1" id="KW-0347">Helicase</keyword>
<keyword evidence="1" id="KW-0378">Hydrolase</keyword>
<dbReference type="GO" id="GO:0016887">
    <property type="term" value="F:ATP hydrolysis activity"/>
    <property type="evidence" value="ECO:0007669"/>
    <property type="project" value="RHEA"/>
</dbReference>
<evidence type="ECO:0000256" key="2">
    <source>
        <dbReference type="SAM" id="MobiDB-lite"/>
    </source>
</evidence>
<dbReference type="Pfam" id="PF05970">
    <property type="entry name" value="PIF1"/>
    <property type="match status" value="1"/>
</dbReference>
<dbReference type="InterPro" id="IPR010285">
    <property type="entry name" value="DNA_helicase_pif1-like_DEAD"/>
</dbReference>